<evidence type="ECO:0000259" key="2">
    <source>
        <dbReference type="SMART" id="SM00892"/>
    </source>
</evidence>
<dbReference type="SMART" id="SM00892">
    <property type="entry name" value="Endonuclease_NS"/>
    <property type="match status" value="1"/>
</dbReference>
<dbReference type="InterPro" id="IPR001604">
    <property type="entry name" value="Endo_G_ENPP1-like_dom"/>
</dbReference>
<evidence type="ECO:0000313" key="4">
    <source>
        <dbReference type="Proteomes" id="UP000008672"/>
    </source>
</evidence>
<dbReference type="Proteomes" id="UP000008672">
    <property type="component" value="Unassembled WGS sequence"/>
</dbReference>
<dbReference type="GeneTree" id="ENSGT01030000234592"/>
<dbReference type="Ensembl" id="ENSLACT00000008418.1">
    <property type="protein sequence ID" value="ENSLACP00000008351.1"/>
    <property type="gene ID" value="ENSLACG00000007393.1"/>
</dbReference>
<name>H3AFD0_LATCH</name>
<dbReference type="InParanoid" id="H3AFD0"/>
<dbReference type="EMBL" id="AFYH01185446">
    <property type="status" value="NOT_ANNOTATED_CDS"/>
    <property type="molecule type" value="Genomic_DNA"/>
</dbReference>
<dbReference type="AlphaFoldDB" id="H3AFD0"/>
<sequence>LGHLPCLCQGAAWFLRINQINGYALSFFYKRIEPQGFKSAKSKLKRVCQCYKGTAYFTTLYDPAKRIPVYSAYVFARKKEKKRHSTWYIEPQLVRPNANPNMEKSPSKNSSSCWFEEVSKVQAVNQDYIHSKFTRGHINPNGHHNIRNSRDATFTLTNIVPQPRDANEETWTAAAGGLGYENKLAVLTSGCYRTYVITGTIPGNNKSPQMMKGRVNIPQYIWSAYCCVDDNGNPMRSGARLLQNKNNKFVDSMTLLELQEKLTAVFEEEVVIFQ</sequence>
<reference evidence="4" key="1">
    <citation type="submission" date="2011-08" db="EMBL/GenBank/DDBJ databases">
        <title>The draft genome of Latimeria chalumnae.</title>
        <authorList>
            <person name="Di Palma F."/>
            <person name="Alfoldi J."/>
            <person name="Johnson J."/>
            <person name="Berlin A."/>
            <person name="Gnerre S."/>
            <person name="Jaffe D."/>
            <person name="MacCallum I."/>
            <person name="Young S."/>
            <person name="Walker B.J."/>
            <person name="Lander E."/>
            <person name="Lindblad-Toh K."/>
        </authorList>
    </citation>
    <scope>NUCLEOTIDE SEQUENCE [LARGE SCALE GENOMIC DNA]</scope>
    <source>
        <strain evidence="4">Wild caught</strain>
    </source>
</reference>
<dbReference type="GO" id="GO:0003676">
    <property type="term" value="F:nucleic acid binding"/>
    <property type="evidence" value="ECO:0007669"/>
    <property type="project" value="InterPro"/>
</dbReference>
<dbReference type="GO" id="GO:0046872">
    <property type="term" value="F:metal ion binding"/>
    <property type="evidence" value="ECO:0007669"/>
    <property type="project" value="InterPro"/>
</dbReference>
<dbReference type="OMA" id="QPRDANE"/>
<dbReference type="PANTHER" id="PTHR21472:SF26">
    <property type="entry name" value="ENDONUCLEASE DOMAIN CONTAINING 1"/>
    <property type="match status" value="1"/>
</dbReference>
<accession>H3AFD0</accession>
<dbReference type="Gene3D" id="3.40.570.10">
    <property type="entry name" value="Extracellular Endonuclease, subunit A"/>
    <property type="match status" value="1"/>
</dbReference>
<organism evidence="3 4">
    <name type="scientific">Latimeria chalumnae</name>
    <name type="common">Coelacanth</name>
    <dbReference type="NCBI Taxonomy" id="7897"/>
    <lineage>
        <taxon>Eukaryota</taxon>
        <taxon>Metazoa</taxon>
        <taxon>Chordata</taxon>
        <taxon>Craniata</taxon>
        <taxon>Vertebrata</taxon>
        <taxon>Euteleostomi</taxon>
        <taxon>Coelacanthiformes</taxon>
        <taxon>Coelacanthidae</taxon>
        <taxon>Latimeria</taxon>
    </lineage>
</organism>
<dbReference type="SMART" id="SM00477">
    <property type="entry name" value="NUC"/>
    <property type="match status" value="1"/>
</dbReference>
<proteinExistence type="predicted"/>
<keyword evidence="4" id="KW-1185">Reference proteome</keyword>
<dbReference type="Pfam" id="PF01223">
    <property type="entry name" value="Endonuclease_NS"/>
    <property type="match status" value="1"/>
</dbReference>
<dbReference type="eggNOG" id="ENOG502S36J">
    <property type="taxonomic scope" value="Eukaryota"/>
</dbReference>
<evidence type="ECO:0000313" key="3">
    <source>
        <dbReference type="Ensembl" id="ENSLACP00000008351.1"/>
    </source>
</evidence>
<dbReference type="SUPFAM" id="SSF54060">
    <property type="entry name" value="His-Me finger endonucleases"/>
    <property type="match status" value="1"/>
</dbReference>
<feature type="domain" description="ENPP1-3/EXOG-like endonuclease/phosphodiesterase" evidence="1">
    <location>
        <begin position="54"/>
        <end position="273"/>
    </location>
</feature>
<reference evidence="3" key="3">
    <citation type="submission" date="2025-09" db="UniProtKB">
        <authorList>
            <consortium name="Ensembl"/>
        </authorList>
    </citation>
    <scope>IDENTIFICATION</scope>
</reference>
<evidence type="ECO:0000259" key="1">
    <source>
        <dbReference type="SMART" id="SM00477"/>
    </source>
</evidence>
<dbReference type="InterPro" id="IPR020821">
    <property type="entry name" value="ENPP1-3/EXOG-like_nuc-like"/>
</dbReference>
<dbReference type="PANTHER" id="PTHR21472">
    <property type="entry name" value="ENDONUCLEASE DOMAIN-CONTAINING 1 PROTEIN ENDOD1"/>
    <property type="match status" value="1"/>
</dbReference>
<feature type="domain" description="DNA/RNA non-specific endonuclease/pyrophosphatase/phosphodiesterase" evidence="2">
    <location>
        <begin position="53"/>
        <end position="268"/>
    </location>
</feature>
<dbReference type="InterPro" id="IPR044925">
    <property type="entry name" value="His-Me_finger_sf"/>
</dbReference>
<reference evidence="3" key="2">
    <citation type="submission" date="2025-08" db="UniProtKB">
        <authorList>
            <consortium name="Ensembl"/>
        </authorList>
    </citation>
    <scope>IDENTIFICATION</scope>
</reference>
<dbReference type="InterPro" id="IPR039015">
    <property type="entry name" value="ENDOD1"/>
</dbReference>
<dbReference type="InterPro" id="IPR044929">
    <property type="entry name" value="DNA/RNA_non-sp_Endonuclease_sf"/>
</dbReference>
<dbReference type="FunCoup" id="H3AFD0">
    <property type="interactions" value="705"/>
</dbReference>
<dbReference type="STRING" id="7897.ENSLACP00000008351"/>
<protein>
    <submittedName>
        <fullName evidence="3">Uncharacterized protein</fullName>
    </submittedName>
</protein>
<dbReference type="GO" id="GO:0016787">
    <property type="term" value="F:hydrolase activity"/>
    <property type="evidence" value="ECO:0007669"/>
    <property type="project" value="InterPro"/>
</dbReference>
<dbReference type="EMBL" id="AFYH01185445">
    <property type="status" value="NOT_ANNOTATED_CDS"/>
    <property type="molecule type" value="Genomic_DNA"/>
</dbReference>
<dbReference type="HOGENOM" id="CLU_035817_1_0_1"/>